<evidence type="ECO:0000256" key="2">
    <source>
        <dbReference type="ARBA" id="ARBA00001966"/>
    </source>
</evidence>
<dbReference type="PRINTS" id="PR00368">
    <property type="entry name" value="FADPNR"/>
</dbReference>
<dbReference type="GO" id="GO:0046872">
    <property type="term" value="F:metal ion binding"/>
    <property type="evidence" value="ECO:0007669"/>
    <property type="project" value="UniProtKB-KW"/>
</dbReference>
<evidence type="ECO:0000256" key="1">
    <source>
        <dbReference type="ARBA" id="ARBA00001917"/>
    </source>
</evidence>
<dbReference type="OrthoDB" id="9772736at2"/>
<reference evidence="12 13" key="1">
    <citation type="submission" date="2016-10" db="EMBL/GenBank/DDBJ databases">
        <authorList>
            <person name="de Groot N.N."/>
        </authorList>
    </citation>
    <scope>NUCLEOTIDE SEQUENCE [LARGE SCALE GENOMIC DNA]</scope>
    <source>
        <strain evidence="12 13">DSM 18346</strain>
    </source>
</reference>
<comment type="similarity">
    <text evidence="3">In the N-terminal section; belongs to the NADH:flavin oxidoreductase/NADH oxidase family.</text>
</comment>
<sequence length="650" mass="70498">MKSYVNLTSPLKVGALTLRNRIEAGPSNTGNGTVEGFLTPESMAYFELKAKGGAAIVTIGESNVHTKTGVAHGRMPCLDNPDILPSLVRTTEAIKRHGAYASIQLLHPGRRANAAYYDGVVYGPSAGPALFGSPIVEMNEDVIEEVVNAFGDAAEMAKLGGCDMCMIHGAHGWLLHQFLSPLNNQRTDRFGGSLENRARISLMVIDNIRKKCGPDFPIEFRLSGSEHVEGGLTIDDMVAFSQMIDDKVDLIHVSSCTFHNPATNTHMFPSAFHERGINVPLAAAIKKAVKTPVAVVGGLNDPEMMEEIIASGKADIVALGRGLLADPYLPKKINSGKAHDITPCQRCLICLSGDFVPYIKYPIRSLRCAVNPHIGREQEIKFHMPVEAHRKVLVVGGGPAGMQAAITAADRGHEVVLCEKKDHLGGLIEFADHVPFKEDLQKFRELLIRRVEERDIQVMLSTEITPEKAQELKPDVIIAALGAAPLIPNIPGWDHPKVVLSTDIYSKDQCIGDNVVIVGGGLVGCEEALNLCQQGKRVTVLEARPDVVIDGAYLYREALLLELDKWPVNILTNTSCKAITDEGVIMMDLEGKEELIECDTVILATGLKAKRQEVDALRGSAPEFYAIGDCLKARKVMEAVRGGYDAAMTL</sequence>
<feature type="domain" description="NADH:flavin oxidoreductase/NADH oxidase N-terminal" evidence="10">
    <location>
        <begin position="7"/>
        <end position="338"/>
    </location>
</feature>
<feature type="domain" description="FAD/NAD(P)-binding" evidence="11">
    <location>
        <begin position="391"/>
        <end position="633"/>
    </location>
</feature>
<evidence type="ECO:0000256" key="7">
    <source>
        <dbReference type="ARBA" id="ARBA00023002"/>
    </source>
</evidence>
<comment type="cofactor">
    <cofactor evidence="2">
        <name>[4Fe-4S] cluster</name>
        <dbReference type="ChEBI" id="CHEBI:49883"/>
    </cofactor>
</comment>
<evidence type="ECO:0000256" key="4">
    <source>
        <dbReference type="ARBA" id="ARBA00022630"/>
    </source>
</evidence>
<dbReference type="PANTHER" id="PTHR42917">
    <property type="entry name" value="2,4-DIENOYL-COA REDUCTASE"/>
    <property type="match status" value="1"/>
</dbReference>
<dbReference type="InterPro" id="IPR036188">
    <property type="entry name" value="FAD/NAD-bd_sf"/>
</dbReference>
<dbReference type="CDD" id="cd02803">
    <property type="entry name" value="OYE_like_FMN_family"/>
    <property type="match status" value="1"/>
</dbReference>
<dbReference type="GO" id="GO:0016491">
    <property type="term" value="F:oxidoreductase activity"/>
    <property type="evidence" value="ECO:0007669"/>
    <property type="project" value="UniProtKB-KW"/>
</dbReference>
<gene>
    <name evidence="12" type="ORF">SAMN05660472_02930</name>
</gene>
<keyword evidence="9" id="KW-0411">Iron-sulfur</keyword>
<dbReference type="Gene3D" id="3.50.50.60">
    <property type="entry name" value="FAD/NAD(P)-binding domain"/>
    <property type="match status" value="1"/>
</dbReference>
<dbReference type="PANTHER" id="PTHR42917:SF2">
    <property type="entry name" value="2,4-DIENOYL-COA REDUCTASE [(2E)-ENOYL-COA-PRODUCING]"/>
    <property type="match status" value="1"/>
</dbReference>
<dbReference type="InterPro" id="IPR051793">
    <property type="entry name" value="NADH:flavin_oxidoreductase"/>
</dbReference>
<dbReference type="InterPro" id="IPR023753">
    <property type="entry name" value="FAD/NAD-binding_dom"/>
</dbReference>
<keyword evidence="13" id="KW-1185">Reference proteome</keyword>
<evidence type="ECO:0000313" key="12">
    <source>
        <dbReference type="EMBL" id="SDL27656.1"/>
    </source>
</evidence>
<evidence type="ECO:0000256" key="3">
    <source>
        <dbReference type="ARBA" id="ARBA00011048"/>
    </source>
</evidence>
<dbReference type="Gene3D" id="3.40.50.720">
    <property type="entry name" value="NAD(P)-binding Rossmann-like Domain"/>
    <property type="match status" value="1"/>
</dbReference>
<dbReference type="SUPFAM" id="SSF51905">
    <property type="entry name" value="FAD/NAD(P)-binding domain"/>
    <property type="match status" value="1"/>
</dbReference>
<evidence type="ECO:0000256" key="8">
    <source>
        <dbReference type="ARBA" id="ARBA00023004"/>
    </source>
</evidence>
<dbReference type="InterPro" id="IPR001155">
    <property type="entry name" value="OxRdtase_FMN_N"/>
</dbReference>
<keyword evidence="6" id="KW-0479">Metal-binding</keyword>
<dbReference type="SUPFAM" id="SSF51395">
    <property type="entry name" value="FMN-linked oxidoreductases"/>
    <property type="match status" value="1"/>
</dbReference>
<dbReference type="GO" id="GO:0010181">
    <property type="term" value="F:FMN binding"/>
    <property type="evidence" value="ECO:0007669"/>
    <property type="project" value="InterPro"/>
</dbReference>
<organism evidence="12 13">
    <name type="scientific">Natronincola ferrireducens</name>
    <dbReference type="NCBI Taxonomy" id="393762"/>
    <lineage>
        <taxon>Bacteria</taxon>
        <taxon>Bacillati</taxon>
        <taxon>Bacillota</taxon>
        <taxon>Clostridia</taxon>
        <taxon>Peptostreptococcales</taxon>
        <taxon>Natronincolaceae</taxon>
        <taxon>Natronincola</taxon>
    </lineage>
</organism>
<evidence type="ECO:0000256" key="6">
    <source>
        <dbReference type="ARBA" id="ARBA00022723"/>
    </source>
</evidence>
<dbReference type="AlphaFoldDB" id="A0A1G9IRK2"/>
<dbReference type="GO" id="GO:0051536">
    <property type="term" value="F:iron-sulfur cluster binding"/>
    <property type="evidence" value="ECO:0007669"/>
    <property type="project" value="UniProtKB-KW"/>
</dbReference>
<keyword evidence="7" id="KW-0560">Oxidoreductase</keyword>
<keyword evidence="5" id="KW-0288">FMN</keyword>
<name>A0A1G9IRK2_9FIRM</name>
<evidence type="ECO:0000259" key="11">
    <source>
        <dbReference type="Pfam" id="PF07992"/>
    </source>
</evidence>
<dbReference type="InterPro" id="IPR013785">
    <property type="entry name" value="Aldolase_TIM"/>
</dbReference>
<dbReference type="PRINTS" id="PR00469">
    <property type="entry name" value="PNDRDTASEII"/>
</dbReference>
<comment type="cofactor">
    <cofactor evidence="1">
        <name>FMN</name>
        <dbReference type="ChEBI" id="CHEBI:58210"/>
    </cofactor>
</comment>
<dbReference type="Gene3D" id="3.20.20.70">
    <property type="entry name" value="Aldolase class I"/>
    <property type="match status" value="1"/>
</dbReference>
<dbReference type="Proteomes" id="UP000198718">
    <property type="component" value="Unassembled WGS sequence"/>
</dbReference>
<evidence type="ECO:0000259" key="10">
    <source>
        <dbReference type="Pfam" id="PF00724"/>
    </source>
</evidence>
<evidence type="ECO:0000256" key="9">
    <source>
        <dbReference type="ARBA" id="ARBA00023014"/>
    </source>
</evidence>
<dbReference type="Pfam" id="PF00724">
    <property type="entry name" value="Oxidored_FMN"/>
    <property type="match status" value="1"/>
</dbReference>
<dbReference type="RefSeq" id="WP_090554934.1">
    <property type="nucleotide sequence ID" value="NZ_FNFP01000012.1"/>
</dbReference>
<evidence type="ECO:0000256" key="5">
    <source>
        <dbReference type="ARBA" id="ARBA00022643"/>
    </source>
</evidence>
<keyword evidence="4" id="KW-0285">Flavoprotein</keyword>
<dbReference type="STRING" id="393762.SAMN05660472_02930"/>
<proteinExistence type="inferred from homology"/>
<protein>
    <submittedName>
        <fullName evidence="12">2,4-dienoyl-CoA reductase</fullName>
    </submittedName>
</protein>
<accession>A0A1G9IRK2</accession>
<evidence type="ECO:0000313" key="13">
    <source>
        <dbReference type="Proteomes" id="UP000198718"/>
    </source>
</evidence>
<dbReference type="EMBL" id="FNFP01000012">
    <property type="protein sequence ID" value="SDL27656.1"/>
    <property type="molecule type" value="Genomic_DNA"/>
</dbReference>
<keyword evidence="8" id="KW-0408">Iron</keyword>
<dbReference type="Pfam" id="PF07992">
    <property type="entry name" value="Pyr_redox_2"/>
    <property type="match status" value="1"/>
</dbReference>